<proteinExistence type="inferred from homology"/>
<dbReference type="InterPro" id="IPR002716">
    <property type="entry name" value="PIN_dom"/>
</dbReference>
<keyword evidence="4 5" id="KW-0378">Hydrolase</keyword>
<comment type="caution">
    <text evidence="7">The sequence shown here is derived from an EMBL/GenBank/DDBJ whole genome shotgun (WGS) entry which is preliminary data.</text>
</comment>
<dbReference type="GO" id="GO:0090729">
    <property type="term" value="F:toxin activity"/>
    <property type="evidence" value="ECO:0007669"/>
    <property type="project" value="UniProtKB-KW"/>
</dbReference>
<name>A0A9W6N6N8_9HYPH</name>
<evidence type="ECO:0000256" key="2">
    <source>
        <dbReference type="ARBA" id="ARBA00022722"/>
    </source>
</evidence>
<organism evidence="7 8">
    <name type="scientific">Methylopila turkensis</name>
    <dbReference type="NCBI Taxonomy" id="1437816"/>
    <lineage>
        <taxon>Bacteria</taxon>
        <taxon>Pseudomonadati</taxon>
        <taxon>Pseudomonadota</taxon>
        <taxon>Alphaproteobacteria</taxon>
        <taxon>Hyphomicrobiales</taxon>
        <taxon>Methylopilaceae</taxon>
        <taxon>Methylopila</taxon>
    </lineage>
</organism>
<dbReference type="GO" id="GO:0016787">
    <property type="term" value="F:hydrolase activity"/>
    <property type="evidence" value="ECO:0007669"/>
    <property type="project" value="UniProtKB-KW"/>
</dbReference>
<dbReference type="CDD" id="cd09874">
    <property type="entry name" value="PIN_MT3492-like"/>
    <property type="match status" value="1"/>
</dbReference>
<gene>
    <name evidence="5" type="primary">vapC</name>
    <name evidence="7" type="ORF">GCM10008174_12520</name>
</gene>
<evidence type="ECO:0000256" key="3">
    <source>
        <dbReference type="ARBA" id="ARBA00022723"/>
    </source>
</evidence>
<dbReference type="EC" id="3.1.-.-" evidence="5"/>
<evidence type="ECO:0000313" key="7">
    <source>
        <dbReference type="EMBL" id="GLK79511.1"/>
    </source>
</evidence>
<dbReference type="Proteomes" id="UP001143309">
    <property type="component" value="Unassembled WGS sequence"/>
</dbReference>
<dbReference type="GO" id="GO:0004540">
    <property type="term" value="F:RNA nuclease activity"/>
    <property type="evidence" value="ECO:0007669"/>
    <property type="project" value="InterPro"/>
</dbReference>
<dbReference type="InterPro" id="IPR029060">
    <property type="entry name" value="PIN-like_dom_sf"/>
</dbReference>
<evidence type="ECO:0000256" key="1">
    <source>
        <dbReference type="ARBA" id="ARBA00022649"/>
    </source>
</evidence>
<reference evidence="7" key="1">
    <citation type="journal article" date="2014" name="Int. J. Syst. Evol. Microbiol.">
        <title>Complete genome sequence of Corynebacterium casei LMG S-19264T (=DSM 44701T), isolated from a smear-ripened cheese.</title>
        <authorList>
            <consortium name="US DOE Joint Genome Institute (JGI-PGF)"/>
            <person name="Walter F."/>
            <person name="Albersmeier A."/>
            <person name="Kalinowski J."/>
            <person name="Ruckert C."/>
        </authorList>
    </citation>
    <scope>NUCLEOTIDE SEQUENCE</scope>
    <source>
        <strain evidence="7">VKM B-2748</strain>
    </source>
</reference>
<dbReference type="Gene3D" id="3.40.50.1010">
    <property type="entry name" value="5'-nuclease"/>
    <property type="match status" value="1"/>
</dbReference>
<keyword evidence="8" id="KW-1185">Reference proteome</keyword>
<evidence type="ECO:0000259" key="6">
    <source>
        <dbReference type="Pfam" id="PF01850"/>
    </source>
</evidence>
<dbReference type="GO" id="GO:0000287">
    <property type="term" value="F:magnesium ion binding"/>
    <property type="evidence" value="ECO:0007669"/>
    <property type="project" value="UniProtKB-UniRule"/>
</dbReference>
<dbReference type="AlphaFoldDB" id="A0A9W6N6N8"/>
<dbReference type="Pfam" id="PF01850">
    <property type="entry name" value="PIN"/>
    <property type="match status" value="1"/>
</dbReference>
<feature type="binding site" evidence="5">
    <location>
        <position position="108"/>
    </location>
    <ligand>
        <name>Mg(2+)</name>
        <dbReference type="ChEBI" id="CHEBI:18420"/>
    </ligand>
</feature>
<dbReference type="HAMAP" id="MF_00265">
    <property type="entry name" value="VapC_Nob1"/>
    <property type="match status" value="1"/>
</dbReference>
<keyword evidence="3 5" id="KW-0479">Metal-binding</keyword>
<dbReference type="InterPro" id="IPR022907">
    <property type="entry name" value="VapC_family"/>
</dbReference>
<dbReference type="RefSeq" id="WP_271199963.1">
    <property type="nucleotide sequence ID" value="NZ_BSFL01000001.1"/>
</dbReference>
<evidence type="ECO:0000256" key="5">
    <source>
        <dbReference type="HAMAP-Rule" id="MF_00265"/>
    </source>
</evidence>
<evidence type="ECO:0000313" key="8">
    <source>
        <dbReference type="Proteomes" id="UP001143309"/>
    </source>
</evidence>
<reference evidence="7" key="2">
    <citation type="submission" date="2023-01" db="EMBL/GenBank/DDBJ databases">
        <authorList>
            <person name="Sun Q."/>
            <person name="Evtushenko L."/>
        </authorList>
    </citation>
    <scope>NUCLEOTIDE SEQUENCE</scope>
    <source>
        <strain evidence="7">VKM B-2748</strain>
    </source>
</reference>
<keyword evidence="1 5" id="KW-1277">Toxin-antitoxin system</keyword>
<comment type="similarity">
    <text evidence="5">Belongs to the PINc/VapC protein family.</text>
</comment>
<dbReference type="EMBL" id="BSFL01000001">
    <property type="protein sequence ID" value="GLK79511.1"/>
    <property type="molecule type" value="Genomic_DNA"/>
</dbReference>
<keyword evidence="5" id="KW-0460">Magnesium</keyword>
<keyword evidence="5" id="KW-0800">Toxin</keyword>
<comment type="cofactor">
    <cofactor evidence="5">
        <name>Mg(2+)</name>
        <dbReference type="ChEBI" id="CHEBI:18420"/>
    </cofactor>
</comment>
<feature type="binding site" evidence="5">
    <location>
        <position position="8"/>
    </location>
    <ligand>
        <name>Mg(2+)</name>
        <dbReference type="ChEBI" id="CHEBI:18420"/>
    </ligand>
</feature>
<accession>A0A9W6N6N8</accession>
<sequence>MPLRAYFDANALIRGVEADDSVAIAVRRLLETGDVAPVSSELTLAEVLVLPLRRARTDPSDPTARVWRSTYEAFFRGSGTLEAVPVSAALLFKAAELRAEHRALRLPDAIHLATCLSAGCDVMITQDTGLLAASSAYLPTCPLIEAEMTALFEKAAARP</sequence>
<dbReference type="SUPFAM" id="SSF88723">
    <property type="entry name" value="PIN domain-like"/>
    <property type="match status" value="1"/>
</dbReference>
<comment type="function">
    <text evidence="5">Toxic component of a toxin-antitoxin (TA) system. An RNase.</text>
</comment>
<keyword evidence="2 5" id="KW-0540">Nuclease</keyword>
<protein>
    <recommendedName>
        <fullName evidence="5">Ribonuclease VapC</fullName>
        <shortName evidence="5">RNase VapC</shortName>
        <ecNumber evidence="5">3.1.-.-</ecNumber>
    </recommendedName>
    <alternativeName>
        <fullName evidence="5">Toxin VapC</fullName>
    </alternativeName>
</protein>
<evidence type="ECO:0000256" key="4">
    <source>
        <dbReference type="ARBA" id="ARBA00022801"/>
    </source>
</evidence>
<feature type="domain" description="PIN" evidence="6">
    <location>
        <begin position="6"/>
        <end position="130"/>
    </location>
</feature>